<dbReference type="Proteomes" id="UP000664859">
    <property type="component" value="Unassembled WGS sequence"/>
</dbReference>
<dbReference type="Gene3D" id="2.40.160.50">
    <property type="entry name" value="membrane protein fhac: a member of the omp85/tpsb transporter family"/>
    <property type="match status" value="1"/>
</dbReference>
<dbReference type="Pfam" id="PF01103">
    <property type="entry name" value="Omp85"/>
    <property type="match status" value="1"/>
</dbReference>
<organism evidence="7 8">
    <name type="scientific">Tribonema minus</name>
    <dbReference type="NCBI Taxonomy" id="303371"/>
    <lineage>
        <taxon>Eukaryota</taxon>
        <taxon>Sar</taxon>
        <taxon>Stramenopiles</taxon>
        <taxon>Ochrophyta</taxon>
        <taxon>PX clade</taxon>
        <taxon>Xanthophyceae</taxon>
        <taxon>Tribonematales</taxon>
        <taxon>Tribonemataceae</taxon>
        <taxon>Tribonema</taxon>
    </lineage>
</organism>
<dbReference type="GO" id="GO:0005741">
    <property type="term" value="C:mitochondrial outer membrane"/>
    <property type="evidence" value="ECO:0007669"/>
    <property type="project" value="UniProtKB-SubCell"/>
</dbReference>
<dbReference type="OrthoDB" id="1724197at2759"/>
<dbReference type="AlphaFoldDB" id="A0A835YSQ9"/>
<comment type="caution">
    <text evidence="7">The sequence shown here is derived from an EMBL/GenBank/DDBJ whole genome shotgun (WGS) entry which is preliminary data.</text>
</comment>
<protein>
    <submittedName>
        <fullName evidence="7">Sorting and assembly machinery component 50</fullName>
    </submittedName>
</protein>
<keyword evidence="3" id="KW-1134">Transmembrane beta strand</keyword>
<comment type="similarity">
    <text evidence="2">Belongs to the SAM50/omp85 family.</text>
</comment>
<comment type="subcellular location">
    <subcellularLocation>
        <location evidence="1">Mitochondrion outer membrane</location>
        <topology evidence="1">Multi-pass membrane protein</topology>
    </subcellularLocation>
</comment>
<accession>A0A835YSQ9</accession>
<sequence>MDEEVQIPSDAPLRVRHLKLSGANRTQPHVFESELQQAYTATTVHGVLQGVHNAAAALHGLGIFDRVDVMLDRAEGGSSNEADVCITVKERGIRVLHAGNRSDTSLEASTTGQLTNPFGNGEVISGSAGASLAGTTSYALRLVRPRVAGRDASLILQARQETHDQLRTSSFTELSRGLVATLRSHDGAHALTGEMTWRDVMPRRHPTVPYAHAASLSVLRESRPSVRSSMRYAYTQDGRDSPYVPTVGPYLQASHREAAVPPGDVSFLKGHIALQQHMSFVDLAPIFLSVNPLPISLGVCLGLGAVRPFGSDAGKPARISDRYFLGGPMMLRGFKVAGTGPRAPKEEGGNLEGDSLGGDIRATASAALSFPFPVSPLAQWGVRLQLFANAGNLTTWQTPLDRMHRDARAAVGVGIVSSLFGMGRVEATWSHVLRKAPHDQTRRAQFGMGLVFE</sequence>
<keyword evidence="4" id="KW-0812">Transmembrane</keyword>
<evidence type="ECO:0000256" key="4">
    <source>
        <dbReference type="ARBA" id="ARBA00022692"/>
    </source>
</evidence>
<keyword evidence="8" id="KW-1185">Reference proteome</keyword>
<gene>
    <name evidence="7" type="ORF">JKP88DRAFT_203429</name>
</gene>
<dbReference type="InterPro" id="IPR000184">
    <property type="entry name" value="Bac_surfAg_D15"/>
</dbReference>
<keyword evidence="5" id="KW-0472">Membrane</keyword>
<feature type="domain" description="Bacterial surface antigen (D15)" evidence="6">
    <location>
        <begin position="116"/>
        <end position="452"/>
    </location>
</feature>
<proteinExistence type="inferred from homology"/>
<dbReference type="PANTHER" id="PTHR12815">
    <property type="entry name" value="SORTING AND ASSEMBLY MACHINERY SAMM50 PROTEIN FAMILY MEMBER"/>
    <property type="match status" value="1"/>
</dbReference>
<evidence type="ECO:0000259" key="6">
    <source>
        <dbReference type="Pfam" id="PF01103"/>
    </source>
</evidence>
<dbReference type="EMBL" id="JAFCMP010000545">
    <property type="protein sequence ID" value="KAG5175848.1"/>
    <property type="molecule type" value="Genomic_DNA"/>
</dbReference>
<evidence type="ECO:0000256" key="1">
    <source>
        <dbReference type="ARBA" id="ARBA00004374"/>
    </source>
</evidence>
<dbReference type="InterPro" id="IPR039910">
    <property type="entry name" value="D15-like"/>
</dbReference>
<evidence type="ECO:0000256" key="3">
    <source>
        <dbReference type="ARBA" id="ARBA00022452"/>
    </source>
</evidence>
<dbReference type="PANTHER" id="PTHR12815:SF18">
    <property type="entry name" value="SORTING AND ASSEMBLY MACHINERY COMPONENT 50 HOMOLOG"/>
    <property type="match status" value="1"/>
</dbReference>
<name>A0A835YSQ9_9STRA</name>
<evidence type="ECO:0000313" key="8">
    <source>
        <dbReference type="Proteomes" id="UP000664859"/>
    </source>
</evidence>
<reference evidence="7" key="1">
    <citation type="submission" date="2021-02" db="EMBL/GenBank/DDBJ databases">
        <title>First Annotated Genome of the Yellow-green Alga Tribonema minus.</title>
        <authorList>
            <person name="Mahan K.M."/>
        </authorList>
    </citation>
    <scope>NUCLEOTIDE SEQUENCE</scope>
    <source>
        <strain evidence="7">UTEX B ZZ1240</strain>
    </source>
</reference>
<evidence type="ECO:0000256" key="2">
    <source>
        <dbReference type="ARBA" id="ARBA00010913"/>
    </source>
</evidence>
<evidence type="ECO:0000256" key="5">
    <source>
        <dbReference type="ARBA" id="ARBA00023136"/>
    </source>
</evidence>
<evidence type="ECO:0000313" key="7">
    <source>
        <dbReference type="EMBL" id="KAG5175848.1"/>
    </source>
</evidence>